<comment type="function">
    <text evidence="3">Flagellin is the subunit protein which polymerizes to form the filaments of bacterial flagella.</text>
</comment>
<dbReference type="EMBL" id="CP020612">
    <property type="protein sequence ID" value="ARJ69824.1"/>
    <property type="molecule type" value="Genomic_DNA"/>
</dbReference>
<dbReference type="GO" id="GO:0005576">
    <property type="term" value="C:extracellular region"/>
    <property type="evidence" value="ECO:0007669"/>
    <property type="project" value="UniProtKB-SubCell"/>
</dbReference>
<proteinExistence type="inferred from homology"/>
<evidence type="ECO:0000256" key="2">
    <source>
        <dbReference type="ARBA" id="ARBA00023143"/>
    </source>
</evidence>
<accession>A0A1W6CY91</accession>
<evidence type="ECO:0000259" key="4">
    <source>
        <dbReference type="Pfam" id="PF00669"/>
    </source>
</evidence>
<dbReference type="PANTHER" id="PTHR42792">
    <property type="entry name" value="FLAGELLIN"/>
    <property type="match status" value="1"/>
</dbReference>
<dbReference type="RefSeq" id="WP_085377943.1">
    <property type="nucleotide sequence ID" value="NZ_CP020612.1"/>
</dbReference>
<dbReference type="OrthoDB" id="8328560at2"/>
<dbReference type="AlphaFoldDB" id="A0A1W6CY91"/>
<name>A0A1W6CY91_9RHOB</name>
<dbReference type="InterPro" id="IPR001492">
    <property type="entry name" value="Flagellin"/>
</dbReference>
<reference evidence="6 7" key="1">
    <citation type="submission" date="2017-03" db="EMBL/GenBank/DDBJ databases">
        <title>Genome sequence of Paracoccus contaminans isolated from a water microcosm.</title>
        <authorList>
            <person name="Aurass P."/>
            <person name="Karste S."/>
            <person name="Trost E."/>
            <person name="Glaeser S.P."/>
            <person name="Kaempfer P."/>
            <person name="Flieger A."/>
        </authorList>
    </citation>
    <scope>NUCLEOTIDE SEQUENCE [LARGE SCALE GENOMIC DNA]</scope>
    <source>
        <strain evidence="7">RKI 16-01929T\LMG 29738T\CCM 8701T\CIP 111112T</strain>
    </source>
</reference>
<comment type="subcellular location">
    <subcellularLocation>
        <location evidence="3">Secreted</location>
    </subcellularLocation>
    <subcellularLocation>
        <location evidence="3">Bacterial flagellum</location>
    </subcellularLocation>
</comment>
<evidence type="ECO:0000256" key="3">
    <source>
        <dbReference type="RuleBase" id="RU362073"/>
    </source>
</evidence>
<dbReference type="InterPro" id="IPR046358">
    <property type="entry name" value="Flagellin_C"/>
</dbReference>
<comment type="similarity">
    <text evidence="1 3">Belongs to the bacterial flagellin family.</text>
</comment>
<keyword evidence="7" id="KW-1185">Reference proteome</keyword>
<dbReference type="GO" id="GO:0009288">
    <property type="term" value="C:bacterial-type flagellum"/>
    <property type="evidence" value="ECO:0007669"/>
    <property type="project" value="UniProtKB-SubCell"/>
</dbReference>
<keyword evidence="3" id="KW-0964">Secreted</keyword>
<dbReference type="Gene3D" id="1.20.1330.10">
    <property type="entry name" value="f41 fragment of flagellin, N-terminal domain"/>
    <property type="match status" value="1"/>
</dbReference>
<evidence type="ECO:0000259" key="5">
    <source>
        <dbReference type="Pfam" id="PF00700"/>
    </source>
</evidence>
<evidence type="ECO:0000256" key="1">
    <source>
        <dbReference type="ARBA" id="ARBA00005709"/>
    </source>
</evidence>
<evidence type="ECO:0000313" key="6">
    <source>
        <dbReference type="EMBL" id="ARJ69824.1"/>
    </source>
</evidence>
<feature type="domain" description="Flagellin C-terminal" evidence="5">
    <location>
        <begin position="227"/>
        <end position="311"/>
    </location>
</feature>
<dbReference type="PANTHER" id="PTHR42792:SF2">
    <property type="entry name" value="FLAGELLIN"/>
    <property type="match status" value="1"/>
</dbReference>
<dbReference type="SUPFAM" id="SSF64518">
    <property type="entry name" value="Phase 1 flagellin"/>
    <property type="match status" value="1"/>
</dbReference>
<keyword evidence="2 3" id="KW-0975">Bacterial flagellum</keyword>
<dbReference type="Pfam" id="PF00700">
    <property type="entry name" value="Flagellin_C"/>
    <property type="match status" value="1"/>
</dbReference>
<dbReference type="GO" id="GO:0005198">
    <property type="term" value="F:structural molecule activity"/>
    <property type="evidence" value="ECO:0007669"/>
    <property type="project" value="UniProtKB-UniRule"/>
</dbReference>
<dbReference type="STRING" id="1945662.B0A89_09520"/>
<dbReference type="Proteomes" id="UP000193017">
    <property type="component" value="Chromosome"/>
</dbReference>
<protein>
    <recommendedName>
        <fullName evidence="3">Flagellin</fullName>
    </recommendedName>
</protein>
<dbReference type="KEGG" id="pcon:B0A89_09520"/>
<gene>
    <name evidence="6" type="ORF">B0A89_09520</name>
</gene>
<dbReference type="PRINTS" id="PR00207">
    <property type="entry name" value="FLAGELLIN"/>
</dbReference>
<dbReference type="InterPro" id="IPR001029">
    <property type="entry name" value="Flagellin_N"/>
</dbReference>
<evidence type="ECO:0000313" key="7">
    <source>
        <dbReference type="Proteomes" id="UP000193017"/>
    </source>
</evidence>
<sequence>MSSILTNNGAMVALQTLKGINSSMAKTQDEISTGKSVATAKDNAAVWAVAKTMEADVASFKAIDKTLSIGQSTVAVARSAAESVTDLLGKIKTNVIAAQVAGTSEEDRAKYQTQITALKDQIKSVVGAAQFNGKNLINGTEATPMKVTSSLDRAADGKVSASTIDVTTFNLSTKDKNGDPLKADADAAFKDDTSLAYLDYLDVTKADSGVDMDGDSANDSGASVALKKMDSLIKVAVDAASAFGTAQSRIEIQRNFMGDLADSLQSGVGSLVDANMEEVSARLQALQVQQQLGTQSLSIANSAPQQLLSLFRG</sequence>
<organism evidence="6 7">
    <name type="scientific">Paracoccus contaminans</name>
    <dbReference type="NCBI Taxonomy" id="1945662"/>
    <lineage>
        <taxon>Bacteria</taxon>
        <taxon>Pseudomonadati</taxon>
        <taxon>Pseudomonadota</taxon>
        <taxon>Alphaproteobacteria</taxon>
        <taxon>Rhodobacterales</taxon>
        <taxon>Paracoccaceae</taxon>
        <taxon>Paracoccus</taxon>
    </lineage>
</organism>
<feature type="domain" description="Flagellin N-terminal" evidence="4">
    <location>
        <begin position="4"/>
        <end position="141"/>
    </location>
</feature>
<dbReference type="Pfam" id="PF00669">
    <property type="entry name" value="Flagellin_N"/>
    <property type="match status" value="1"/>
</dbReference>